<dbReference type="SUPFAM" id="SSF55073">
    <property type="entry name" value="Nucleotide cyclase"/>
    <property type="match status" value="1"/>
</dbReference>
<dbReference type="PANTHER" id="PTHR33121">
    <property type="entry name" value="CYCLIC DI-GMP PHOSPHODIESTERASE PDEF"/>
    <property type="match status" value="1"/>
</dbReference>
<dbReference type="InterPro" id="IPR029787">
    <property type="entry name" value="Nucleotide_cyclase"/>
</dbReference>
<evidence type="ECO:0000256" key="1">
    <source>
        <dbReference type="SAM" id="MobiDB-lite"/>
    </source>
</evidence>
<feature type="transmembrane region" description="Helical" evidence="2">
    <location>
        <begin position="44"/>
        <end position="61"/>
    </location>
</feature>
<evidence type="ECO:0000313" key="6">
    <source>
        <dbReference type="Proteomes" id="UP001235269"/>
    </source>
</evidence>
<dbReference type="Pfam" id="PF00990">
    <property type="entry name" value="GGDEF"/>
    <property type="match status" value="1"/>
</dbReference>
<dbReference type="EMBL" id="JAUSWH010000001">
    <property type="protein sequence ID" value="MDQ0454096.1"/>
    <property type="molecule type" value="Genomic_DNA"/>
</dbReference>
<feature type="transmembrane region" description="Helical" evidence="2">
    <location>
        <begin position="97"/>
        <end position="115"/>
    </location>
</feature>
<reference evidence="5 6" key="1">
    <citation type="submission" date="2023-07" db="EMBL/GenBank/DDBJ databases">
        <title>Genomic Encyclopedia of Type Strains, Phase IV (KMG-IV): sequencing the most valuable type-strain genomes for metagenomic binning, comparative biology and taxonomic classification.</title>
        <authorList>
            <person name="Goeker M."/>
        </authorList>
    </citation>
    <scope>NUCLEOTIDE SEQUENCE [LARGE SCALE GENOMIC DNA]</scope>
    <source>
        <strain evidence="5 6">DSM 100301</strain>
    </source>
</reference>
<proteinExistence type="predicted"/>
<feature type="compositionally biased region" description="Basic residues" evidence="1">
    <location>
        <begin position="659"/>
        <end position="670"/>
    </location>
</feature>
<dbReference type="SMART" id="SM00052">
    <property type="entry name" value="EAL"/>
    <property type="match status" value="1"/>
</dbReference>
<accession>A0ABU0I796</accession>
<sequence>MKQPLPQTMEAAPAPLGELPTPAEVWKLYRTRTEETRAAATRHGLWVSVFVYLLFAFSDYVLLQDVIVETTIARLVVGIGALVMMEIQVASGTKAQWLDLTCALALIAGYGFWLYPATGTAEIDNLRFYMVFGAIFMMGANLFFSFEFWLSVVTSCVVMAMFALAVSQVFPGEFYYSVAFGTFYIACFTFTSYVNWRLNRERYQVFLNALEAEHQHREATERGRALFRLSHTDYLTGIDNRRAIDQRLRDCWSAWQTSGTAFSVILVDVDFFKKYNDCYGHQAGDRCLVLVTNALNEALLPYNASLGRYGGEEFIVLAEVSGQQQVRALCELMRSTVERMALVHDQRRDGLSIITVSVGAAYTREQMGPKLERLISEADRALYSAKANGRNCVRLFDPNDPHSSDESENIAALLKVAISRKLVSLVYQPIYNLETGAVAAAEALMRLKMLDGSPVGPALFIPIAERTGSIISLGLWSIRQACEDMLATGKAPLVSVNVSPLQLKARGFAAAVKTILQETGVDGSQLAFEITEGIDMEGQSDILRCLKELETLGIRIWLDDFGTGFAGLSWLRLFNFHTVKIDRSFLLDCDTQMGKTMLRDIISLIRHRGNRILVEGIETEEQLALMRRFRIDDVQGYLMGRPVPPEVFGQDATTDSGKQRRSAAGRAAKA</sequence>
<dbReference type="Pfam" id="PF00563">
    <property type="entry name" value="EAL"/>
    <property type="match status" value="1"/>
</dbReference>
<dbReference type="NCBIfam" id="TIGR00254">
    <property type="entry name" value="GGDEF"/>
    <property type="match status" value="1"/>
</dbReference>
<dbReference type="InterPro" id="IPR035919">
    <property type="entry name" value="EAL_sf"/>
</dbReference>
<feature type="transmembrane region" description="Helical" evidence="2">
    <location>
        <begin position="174"/>
        <end position="194"/>
    </location>
</feature>
<dbReference type="PROSITE" id="PS50887">
    <property type="entry name" value="GGDEF"/>
    <property type="match status" value="1"/>
</dbReference>
<protein>
    <submittedName>
        <fullName evidence="5">Diguanylate cyclase (GGDEF)-like protein</fullName>
    </submittedName>
</protein>
<evidence type="ECO:0000259" key="3">
    <source>
        <dbReference type="PROSITE" id="PS50883"/>
    </source>
</evidence>
<keyword evidence="2" id="KW-0812">Transmembrane</keyword>
<dbReference type="InterPro" id="IPR050706">
    <property type="entry name" value="Cyclic-di-GMP_PDE-like"/>
</dbReference>
<dbReference type="InterPro" id="IPR001633">
    <property type="entry name" value="EAL_dom"/>
</dbReference>
<feature type="region of interest" description="Disordered" evidence="1">
    <location>
        <begin position="646"/>
        <end position="670"/>
    </location>
</feature>
<dbReference type="Gene3D" id="3.20.20.450">
    <property type="entry name" value="EAL domain"/>
    <property type="match status" value="1"/>
</dbReference>
<dbReference type="SMART" id="SM00267">
    <property type="entry name" value="GGDEF"/>
    <property type="match status" value="1"/>
</dbReference>
<feature type="domain" description="EAL" evidence="3">
    <location>
        <begin position="407"/>
        <end position="656"/>
    </location>
</feature>
<comment type="caution">
    <text evidence="5">The sequence shown here is derived from an EMBL/GenBank/DDBJ whole genome shotgun (WGS) entry which is preliminary data.</text>
</comment>
<dbReference type="CDD" id="cd01949">
    <property type="entry name" value="GGDEF"/>
    <property type="match status" value="1"/>
</dbReference>
<name>A0ABU0I796_9HYPH</name>
<dbReference type="SUPFAM" id="SSF141868">
    <property type="entry name" value="EAL domain-like"/>
    <property type="match status" value="1"/>
</dbReference>
<keyword evidence="2" id="KW-1133">Transmembrane helix</keyword>
<dbReference type="InterPro" id="IPR043128">
    <property type="entry name" value="Rev_trsase/Diguanyl_cyclase"/>
</dbReference>
<dbReference type="Proteomes" id="UP001235269">
    <property type="component" value="Unassembled WGS sequence"/>
</dbReference>
<gene>
    <name evidence="5" type="ORF">QO005_000411</name>
</gene>
<feature type="transmembrane region" description="Helical" evidence="2">
    <location>
        <begin position="149"/>
        <end position="168"/>
    </location>
</feature>
<keyword evidence="2" id="KW-0472">Membrane</keyword>
<organism evidence="5 6">
    <name type="scientific">Rhizobium paknamense</name>
    <dbReference type="NCBI Taxonomy" id="1206817"/>
    <lineage>
        <taxon>Bacteria</taxon>
        <taxon>Pseudomonadati</taxon>
        <taxon>Pseudomonadota</taxon>
        <taxon>Alphaproteobacteria</taxon>
        <taxon>Hyphomicrobiales</taxon>
        <taxon>Rhizobiaceae</taxon>
        <taxon>Rhizobium/Agrobacterium group</taxon>
        <taxon>Rhizobium</taxon>
    </lineage>
</organism>
<feature type="domain" description="GGDEF" evidence="4">
    <location>
        <begin position="260"/>
        <end position="398"/>
    </location>
</feature>
<dbReference type="InterPro" id="IPR000160">
    <property type="entry name" value="GGDEF_dom"/>
</dbReference>
<dbReference type="Gene3D" id="3.30.70.270">
    <property type="match status" value="1"/>
</dbReference>
<dbReference type="CDD" id="cd01948">
    <property type="entry name" value="EAL"/>
    <property type="match status" value="1"/>
</dbReference>
<evidence type="ECO:0000256" key="2">
    <source>
        <dbReference type="SAM" id="Phobius"/>
    </source>
</evidence>
<feature type="transmembrane region" description="Helical" evidence="2">
    <location>
        <begin position="127"/>
        <end position="144"/>
    </location>
</feature>
<keyword evidence="6" id="KW-1185">Reference proteome</keyword>
<dbReference type="PROSITE" id="PS50883">
    <property type="entry name" value="EAL"/>
    <property type="match status" value="1"/>
</dbReference>
<dbReference type="PANTHER" id="PTHR33121:SF70">
    <property type="entry name" value="SIGNALING PROTEIN YKOW"/>
    <property type="match status" value="1"/>
</dbReference>
<feature type="transmembrane region" description="Helical" evidence="2">
    <location>
        <begin position="67"/>
        <end position="85"/>
    </location>
</feature>
<evidence type="ECO:0000313" key="5">
    <source>
        <dbReference type="EMBL" id="MDQ0454096.1"/>
    </source>
</evidence>
<evidence type="ECO:0000259" key="4">
    <source>
        <dbReference type="PROSITE" id="PS50887"/>
    </source>
</evidence>